<gene>
    <name evidence="6" type="ORF">ROZALSC1DRAFT_13846</name>
</gene>
<dbReference type="InterPro" id="IPR001680">
    <property type="entry name" value="WD40_rpt"/>
</dbReference>
<organism evidence="6 7">
    <name type="scientific">Rozella allomycis (strain CSF55)</name>
    <dbReference type="NCBI Taxonomy" id="988480"/>
    <lineage>
        <taxon>Eukaryota</taxon>
        <taxon>Fungi</taxon>
        <taxon>Fungi incertae sedis</taxon>
        <taxon>Cryptomycota</taxon>
        <taxon>Cryptomycota incertae sedis</taxon>
        <taxon>Rozella</taxon>
    </lineage>
</organism>
<dbReference type="InterPro" id="IPR015943">
    <property type="entry name" value="WD40/YVTN_repeat-like_dom_sf"/>
</dbReference>
<accession>A0A4P9YJ04</accession>
<dbReference type="GO" id="GO:0006364">
    <property type="term" value="P:rRNA processing"/>
    <property type="evidence" value="ECO:0007669"/>
    <property type="project" value="InterPro"/>
</dbReference>
<dbReference type="SUPFAM" id="SSF50978">
    <property type="entry name" value="WD40 repeat-like"/>
    <property type="match status" value="1"/>
</dbReference>
<dbReference type="PROSITE" id="PS00678">
    <property type="entry name" value="WD_REPEATS_1"/>
    <property type="match status" value="1"/>
</dbReference>
<keyword evidence="5" id="KW-0175">Coiled coil</keyword>
<dbReference type="PANTHER" id="PTHR14091:SF0">
    <property type="entry name" value="PERIODIC TRYPTOPHAN PROTEIN 1 HOMOLOG"/>
    <property type="match status" value="1"/>
</dbReference>
<dbReference type="Pfam" id="PF00400">
    <property type="entry name" value="WD40"/>
    <property type="match status" value="2"/>
</dbReference>
<dbReference type="Gene3D" id="2.130.10.10">
    <property type="entry name" value="YVTN repeat-like/Quinoprotein amine dehydrogenase"/>
    <property type="match status" value="2"/>
</dbReference>
<evidence type="ECO:0000256" key="1">
    <source>
        <dbReference type="ARBA" id="ARBA00022553"/>
    </source>
</evidence>
<dbReference type="InterPro" id="IPR020472">
    <property type="entry name" value="WD40_PAC1"/>
</dbReference>
<dbReference type="Proteomes" id="UP000281549">
    <property type="component" value="Unassembled WGS sequence"/>
</dbReference>
<dbReference type="InterPro" id="IPR036322">
    <property type="entry name" value="WD40_repeat_dom_sf"/>
</dbReference>
<dbReference type="EMBL" id="ML005204">
    <property type="protein sequence ID" value="RKP19556.1"/>
    <property type="molecule type" value="Genomic_DNA"/>
</dbReference>
<feature type="repeat" description="WD" evidence="4">
    <location>
        <begin position="215"/>
        <end position="257"/>
    </location>
</feature>
<sequence>MISALKFIRQGVAQTKPVKYEMTEEEYQKIAERASEEIEQAKQKMEQEKEKIDEDLAEYKLEEYDEEDENEDDAGGLFFGNVKGLTYHNNNEEDPYILIKEEEEEEEEEDVEIRDTDHLLLATKTEDDISHLEVYVYEPEDHNLYVHHDIMLPSFPLCVEWIGYSFDETKPFGNMAAVGTLDPEIEIWNLDVLDVMFPQAILGESKKSKKSKKSKSRHVDSVLSLSWNANHSNVLASGSADKTVKLWDLSSQTAVASLDYHKDKVQAVQWNEKQSAILLTGSYDKTAVCADVRDVESKTQPTWNLPADVECLKWNPFDENKFLVSLENGHVMYADVRQPGQFIFTLNAHDDKPVSALDWNYKLPNIFITGAVDKTVKIWDLATGSPSCIDSKDLEVGKVFASSFCCDSPFLFAAGGNKGKIKVMDLLNVNSTRPIFQEKAKVN</sequence>
<evidence type="ECO:0000313" key="6">
    <source>
        <dbReference type="EMBL" id="RKP19556.1"/>
    </source>
</evidence>
<dbReference type="InterPro" id="IPR044285">
    <property type="entry name" value="PWP1"/>
</dbReference>
<dbReference type="PROSITE" id="PS50294">
    <property type="entry name" value="WD_REPEATS_REGION"/>
    <property type="match status" value="1"/>
</dbReference>
<dbReference type="SMART" id="SM00320">
    <property type="entry name" value="WD40"/>
    <property type="match status" value="5"/>
</dbReference>
<dbReference type="PRINTS" id="PR00320">
    <property type="entry name" value="GPROTEINBRPT"/>
</dbReference>
<keyword evidence="2 4" id="KW-0853">WD repeat</keyword>
<dbReference type="PANTHER" id="PTHR14091">
    <property type="entry name" value="PERIODIC TRYPTOPHAN PROTEIN 1"/>
    <property type="match status" value="1"/>
</dbReference>
<proteinExistence type="predicted"/>
<protein>
    <submittedName>
        <fullName evidence="6">WD40 repeat-like protein</fullName>
    </submittedName>
</protein>
<evidence type="ECO:0000256" key="5">
    <source>
        <dbReference type="SAM" id="Coils"/>
    </source>
</evidence>
<reference evidence="7" key="1">
    <citation type="journal article" date="2018" name="Nat. Microbiol.">
        <title>Leveraging single-cell genomics to expand the fungal tree of life.</title>
        <authorList>
            <person name="Ahrendt S.R."/>
            <person name="Quandt C.A."/>
            <person name="Ciobanu D."/>
            <person name="Clum A."/>
            <person name="Salamov A."/>
            <person name="Andreopoulos B."/>
            <person name="Cheng J.F."/>
            <person name="Woyke T."/>
            <person name="Pelin A."/>
            <person name="Henrissat B."/>
            <person name="Reynolds N.K."/>
            <person name="Benny G.L."/>
            <person name="Smith M.E."/>
            <person name="James T.Y."/>
            <person name="Grigoriev I.V."/>
        </authorList>
    </citation>
    <scope>NUCLEOTIDE SEQUENCE [LARGE SCALE GENOMIC DNA]</scope>
    <source>
        <strain evidence="7">CSF55</strain>
    </source>
</reference>
<dbReference type="PROSITE" id="PS50082">
    <property type="entry name" value="WD_REPEATS_2"/>
    <property type="match status" value="2"/>
</dbReference>
<evidence type="ECO:0000256" key="4">
    <source>
        <dbReference type="PROSITE-ProRule" id="PRU00221"/>
    </source>
</evidence>
<evidence type="ECO:0000256" key="2">
    <source>
        <dbReference type="ARBA" id="ARBA00022574"/>
    </source>
</evidence>
<dbReference type="GO" id="GO:0005634">
    <property type="term" value="C:nucleus"/>
    <property type="evidence" value="ECO:0007669"/>
    <property type="project" value="TreeGrafter"/>
</dbReference>
<evidence type="ECO:0000313" key="7">
    <source>
        <dbReference type="Proteomes" id="UP000281549"/>
    </source>
</evidence>
<keyword evidence="3" id="KW-0677">Repeat</keyword>
<dbReference type="InterPro" id="IPR019775">
    <property type="entry name" value="WD40_repeat_CS"/>
</dbReference>
<feature type="coiled-coil region" evidence="5">
    <location>
        <begin position="20"/>
        <end position="62"/>
    </location>
</feature>
<name>A0A4P9YJ04_ROZAC</name>
<dbReference type="CDD" id="cd22249">
    <property type="entry name" value="UDM1_RNF168_RNF169-like"/>
    <property type="match status" value="1"/>
</dbReference>
<feature type="repeat" description="WD" evidence="4">
    <location>
        <begin position="347"/>
        <end position="389"/>
    </location>
</feature>
<evidence type="ECO:0000256" key="3">
    <source>
        <dbReference type="ARBA" id="ARBA00022737"/>
    </source>
</evidence>
<keyword evidence="1" id="KW-0597">Phosphoprotein</keyword>
<dbReference type="AlphaFoldDB" id="A0A4P9YJ04"/>